<reference evidence="1 2" key="1">
    <citation type="submission" date="2024-11" db="EMBL/GenBank/DDBJ databases">
        <title>Chromosome-level genome assembly of Eucalyptus globulus Labill. provides insights into its genome evolution.</title>
        <authorList>
            <person name="Li X."/>
        </authorList>
    </citation>
    <scope>NUCLEOTIDE SEQUENCE [LARGE SCALE GENOMIC DNA]</scope>
    <source>
        <strain evidence="1">CL2024</strain>
        <tissue evidence="1">Fresh tender leaves</tissue>
    </source>
</reference>
<organism evidence="1 2">
    <name type="scientific">Eucalyptus globulus</name>
    <name type="common">Tasmanian blue gum</name>
    <dbReference type="NCBI Taxonomy" id="34317"/>
    <lineage>
        <taxon>Eukaryota</taxon>
        <taxon>Viridiplantae</taxon>
        <taxon>Streptophyta</taxon>
        <taxon>Embryophyta</taxon>
        <taxon>Tracheophyta</taxon>
        <taxon>Spermatophyta</taxon>
        <taxon>Magnoliopsida</taxon>
        <taxon>eudicotyledons</taxon>
        <taxon>Gunneridae</taxon>
        <taxon>Pentapetalae</taxon>
        <taxon>rosids</taxon>
        <taxon>malvids</taxon>
        <taxon>Myrtales</taxon>
        <taxon>Myrtaceae</taxon>
        <taxon>Myrtoideae</taxon>
        <taxon>Eucalypteae</taxon>
        <taxon>Eucalyptus</taxon>
    </lineage>
</organism>
<protein>
    <submittedName>
        <fullName evidence="1">Uncharacterized protein</fullName>
    </submittedName>
</protein>
<dbReference type="EMBL" id="JBJKBG010000011">
    <property type="protein sequence ID" value="KAL3714482.1"/>
    <property type="molecule type" value="Genomic_DNA"/>
</dbReference>
<dbReference type="Proteomes" id="UP001634007">
    <property type="component" value="Unassembled WGS sequence"/>
</dbReference>
<name>A0ABD3ILB9_EUCGL</name>
<evidence type="ECO:0000313" key="1">
    <source>
        <dbReference type="EMBL" id="KAL3714482.1"/>
    </source>
</evidence>
<comment type="caution">
    <text evidence="1">The sequence shown here is derived from an EMBL/GenBank/DDBJ whole genome shotgun (WGS) entry which is preliminary data.</text>
</comment>
<keyword evidence="2" id="KW-1185">Reference proteome</keyword>
<gene>
    <name evidence="1" type="ORF">ACJRO7_006406</name>
</gene>
<proteinExistence type="predicted"/>
<dbReference type="AlphaFoldDB" id="A0ABD3ILB9"/>
<evidence type="ECO:0000313" key="2">
    <source>
        <dbReference type="Proteomes" id="UP001634007"/>
    </source>
</evidence>
<sequence>MKLKKKAISDGGESAAARCNTCMVGPPWSHRCIRKPARCRIGPMNKICDELNRCGKRFEDAMRKTEMLAENVRHHREFRLHIFTRNKFV</sequence>
<accession>A0ABD3ILB9</accession>